<accession>A0A6J5Z413</accession>
<dbReference type="GO" id="GO:0016682">
    <property type="term" value="F:oxidoreductase activity, acting on diphenols and related substances as donors, oxygen as acceptor"/>
    <property type="evidence" value="ECO:0007669"/>
    <property type="project" value="TreeGrafter"/>
</dbReference>
<organism evidence="13">
    <name type="scientific">freshwater metagenome</name>
    <dbReference type="NCBI Taxonomy" id="449393"/>
    <lineage>
        <taxon>unclassified sequences</taxon>
        <taxon>metagenomes</taxon>
        <taxon>ecological metagenomes</taxon>
    </lineage>
</organism>
<comment type="subcellular location">
    <subcellularLocation>
        <location evidence="1">Cell inner membrane</location>
        <topology evidence="1">Multi-pass membrane protein</topology>
    </subcellularLocation>
</comment>
<evidence type="ECO:0000256" key="9">
    <source>
        <dbReference type="ARBA" id="ARBA00022989"/>
    </source>
</evidence>
<keyword evidence="5" id="KW-0349">Heme</keyword>
<evidence type="ECO:0000256" key="10">
    <source>
        <dbReference type="ARBA" id="ARBA00023004"/>
    </source>
</evidence>
<feature type="transmembrane region" description="Helical" evidence="12">
    <location>
        <begin position="357"/>
        <end position="380"/>
    </location>
</feature>
<keyword evidence="7" id="KW-0479">Metal-binding</keyword>
<name>A0A6J5Z413_9ZZZZ</name>
<keyword evidence="10" id="KW-0408">Iron</keyword>
<proteinExistence type="predicted"/>
<dbReference type="GO" id="GO:0005886">
    <property type="term" value="C:plasma membrane"/>
    <property type="evidence" value="ECO:0007669"/>
    <property type="project" value="UniProtKB-SubCell"/>
</dbReference>
<feature type="transmembrane region" description="Helical" evidence="12">
    <location>
        <begin position="221"/>
        <end position="241"/>
    </location>
</feature>
<gene>
    <name evidence="14" type="ORF">UFOPK1762_00704</name>
    <name evidence="13" type="ORF">UFOPK3331_00592</name>
</gene>
<keyword evidence="8" id="KW-0249">Electron transport</keyword>
<keyword evidence="9 12" id="KW-1133">Transmembrane helix</keyword>
<feature type="transmembrane region" description="Helical" evidence="12">
    <location>
        <begin position="90"/>
        <end position="112"/>
    </location>
</feature>
<feature type="transmembrane region" description="Helical" evidence="12">
    <location>
        <begin position="185"/>
        <end position="209"/>
    </location>
</feature>
<dbReference type="GO" id="GO:0020037">
    <property type="term" value="F:heme binding"/>
    <property type="evidence" value="ECO:0007669"/>
    <property type="project" value="TreeGrafter"/>
</dbReference>
<feature type="transmembrane region" description="Helical" evidence="12">
    <location>
        <begin position="408"/>
        <end position="430"/>
    </location>
</feature>
<evidence type="ECO:0000256" key="1">
    <source>
        <dbReference type="ARBA" id="ARBA00004429"/>
    </source>
</evidence>
<protein>
    <submittedName>
        <fullName evidence="13">Unannotated protein</fullName>
    </submittedName>
</protein>
<dbReference type="PANTHER" id="PTHR30365">
    <property type="entry name" value="CYTOCHROME D UBIQUINOL OXIDASE"/>
    <property type="match status" value="1"/>
</dbReference>
<dbReference type="PIRSF" id="PIRSF006446">
    <property type="entry name" value="Cyt_quinol_oxidase_1"/>
    <property type="match status" value="1"/>
</dbReference>
<dbReference type="EMBL" id="CAEZTY010000018">
    <property type="protein sequence ID" value="CAB4582092.1"/>
    <property type="molecule type" value="Genomic_DNA"/>
</dbReference>
<sequence length="469" mass="52686">MSVEVLHRIQFALTISFHFIFPPLSLGVGLILVIFGIKSVRTKDPKWRQLSMFWVKIYGLIFSMGIATGIVQEFEFGTNWSQYSRFVGNIFGSLLAAEGIFAFMLEGGFLGLMLFGGTRLGNRMWLFATTMVVVGATFSATWIVMANSWMQTPQGFEIKDVGQGPQAFMTSFHDVVFTPSFLPRVLHVIAACWMVGSSLVLSVGAFYLLKKRHVELAKTMIRVALPVFTVVALLQVAVFGANQATEVAKNQPAKLASMEGLYQSESCAPMYLLGWTNPDTETTSGIHIPCLLSFLTDKSFDATVTGLEATPRDEWPAVNLVFQVYHLMINLGMLFILIGLVACGFWIWKRKIWDQRWLLWILVSSVVLTEIATETGWWTAEFSRQPWIVWQVLKTTDAYSPNVSFSQVMFSIVMFVLLYITVFVVFIRLLDRHIKEGPPPPVDPDETSSLPDSFGEIFRRRSRVSSGGD</sequence>
<dbReference type="PANTHER" id="PTHR30365:SF0">
    <property type="entry name" value="CYTOCHROME BD-I UBIQUINOL OXIDASE SUBUNIT 1"/>
    <property type="match status" value="1"/>
</dbReference>
<feature type="transmembrane region" description="Helical" evidence="12">
    <location>
        <begin position="52"/>
        <end position="70"/>
    </location>
</feature>
<dbReference type="GO" id="GO:0046872">
    <property type="term" value="F:metal ion binding"/>
    <property type="evidence" value="ECO:0007669"/>
    <property type="project" value="UniProtKB-KW"/>
</dbReference>
<keyword evidence="2" id="KW-0813">Transport</keyword>
<keyword evidence="6 12" id="KW-0812">Transmembrane</keyword>
<evidence type="ECO:0000256" key="2">
    <source>
        <dbReference type="ARBA" id="ARBA00022448"/>
    </source>
</evidence>
<dbReference type="GO" id="GO:0019646">
    <property type="term" value="P:aerobic electron transport chain"/>
    <property type="evidence" value="ECO:0007669"/>
    <property type="project" value="InterPro"/>
</dbReference>
<feature type="transmembrane region" description="Helical" evidence="12">
    <location>
        <begin position="324"/>
        <end position="348"/>
    </location>
</feature>
<evidence type="ECO:0000256" key="11">
    <source>
        <dbReference type="ARBA" id="ARBA00023136"/>
    </source>
</evidence>
<dbReference type="EMBL" id="CAESAL010000014">
    <property type="protein sequence ID" value="CAB4336108.1"/>
    <property type="molecule type" value="Genomic_DNA"/>
</dbReference>
<dbReference type="AlphaFoldDB" id="A0A6J5Z413"/>
<evidence type="ECO:0000313" key="13">
    <source>
        <dbReference type="EMBL" id="CAB4336108.1"/>
    </source>
</evidence>
<evidence type="ECO:0000256" key="6">
    <source>
        <dbReference type="ARBA" id="ARBA00022692"/>
    </source>
</evidence>
<keyword evidence="11 12" id="KW-0472">Membrane</keyword>
<dbReference type="InterPro" id="IPR002585">
    <property type="entry name" value="Cyt-d_ubiquinol_oxidase_su_1"/>
</dbReference>
<feature type="transmembrane region" description="Helical" evidence="12">
    <location>
        <begin position="20"/>
        <end position="40"/>
    </location>
</feature>
<evidence type="ECO:0000313" key="14">
    <source>
        <dbReference type="EMBL" id="CAB4582092.1"/>
    </source>
</evidence>
<reference evidence="13" key="1">
    <citation type="submission" date="2020-05" db="EMBL/GenBank/DDBJ databases">
        <authorList>
            <person name="Chiriac C."/>
            <person name="Salcher M."/>
            <person name="Ghai R."/>
            <person name="Kavagutti S V."/>
        </authorList>
    </citation>
    <scope>NUCLEOTIDE SEQUENCE</scope>
</reference>
<keyword evidence="4" id="KW-0997">Cell inner membrane</keyword>
<dbReference type="GO" id="GO:0009055">
    <property type="term" value="F:electron transfer activity"/>
    <property type="evidence" value="ECO:0007669"/>
    <property type="project" value="InterPro"/>
</dbReference>
<evidence type="ECO:0000256" key="5">
    <source>
        <dbReference type="ARBA" id="ARBA00022617"/>
    </source>
</evidence>
<feature type="transmembrane region" description="Helical" evidence="12">
    <location>
        <begin position="124"/>
        <end position="145"/>
    </location>
</feature>
<evidence type="ECO:0000256" key="3">
    <source>
        <dbReference type="ARBA" id="ARBA00022475"/>
    </source>
</evidence>
<evidence type="ECO:0000256" key="4">
    <source>
        <dbReference type="ARBA" id="ARBA00022519"/>
    </source>
</evidence>
<evidence type="ECO:0000256" key="12">
    <source>
        <dbReference type="SAM" id="Phobius"/>
    </source>
</evidence>
<dbReference type="Pfam" id="PF01654">
    <property type="entry name" value="Cyt_bd_oxida_I"/>
    <property type="match status" value="1"/>
</dbReference>
<keyword evidence="3" id="KW-1003">Cell membrane</keyword>
<dbReference type="GO" id="GO:0070069">
    <property type="term" value="C:cytochrome complex"/>
    <property type="evidence" value="ECO:0007669"/>
    <property type="project" value="InterPro"/>
</dbReference>
<evidence type="ECO:0000256" key="7">
    <source>
        <dbReference type="ARBA" id="ARBA00022723"/>
    </source>
</evidence>
<evidence type="ECO:0000256" key="8">
    <source>
        <dbReference type="ARBA" id="ARBA00022982"/>
    </source>
</evidence>